<dbReference type="InterPro" id="IPR013087">
    <property type="entry name" value="Znf_C2H2_type"/>
</dbReference>
<gene>
    <name evidence="14" type="ORF">UPYG_G00046980</name>
</gene>
<evidence type="ECO:0000256" key="12">
    <source>
        <dbReference type="SAM" id="MobiDB-lite"/>
    </source>
</evidence>
<dbReference type="FunFam" id="3.30.160.60:FF:000100">
    <property type="entry name" value="Zinc finger 45-like"/>
    <property type="match status" value="2"/>
</dbReference>
<comment type="caution">
    <text evidence="14">The sequence shown here is derived from an EMBL/GenBank/DDBJ whole genome shotgun (WGS) entry which is preliminary data.</text>
</comment>
<dbReference type="Pfam" id="PF13894">
    <property type="entry name" value="zf-C2H2_4"/>
    <property type="match status" value="1"/>
</dbReference>
<comment type="subcellular location">
    <subcellularLocation>
        <location evidence="1">Nucleus</location>
    </subcellularLocation>
</comment>
<evidence type="ECO:0000256" key="2">
    <source>
        <dbReference type="ARBA" id="ARBA00006991"/>
    </source>
</evidence>
<keyword evidence="5 11" id="KW-0863">Zinc-finger</keyword>
<accession>A0ABD0Y4P1</accession>
<dbReference type="GO" id="GO:0003677">
    <property type="term" value="F:DNA binding"/>
    <property type="evidence" value="ECO:0007669"/>
    <property type="project" value="UniProtKB-KW"/>
</dbReference>
<evidence type="ECO:0000256" key="5">
    <source>
        <dbReference type="ARBA" id="ARBA00022771"/>
    </source>
</evidence>
<evidence type="ECO:0000256" key="6">
    <source>
        <dbReference type="ARBA" id="ARBA00022833"/>
    </source>
</evidence>
<feature type="domain" description="C2H2-type" evidence="13">
    <location>
        <begin position="407"/>
        <end position="425"/>
    </location>
</feature>
<keyword evidence="4" id="KW-0677">Repeat</keyword>
<evidence type="ECO:0000313" key="15">
    <source>
        <dbReference type="Proteomes" id="UP001557470"/>
    </source>
</evidence>
<dbReference type="InterPro" id="IPR050331">
    <property type="entry name" value="Zinc_finger"/>
</dbReference>
<keyword evidence="10" id="KW-0539">Nucleus</keyword>
<dbReference type="Pfam" id="PF13912">
    <property type="entry name" value="zf-C2H2_6"/>
    <property type="match status" value="1"/>
</dbReference>
<dbReference type="PROSITE" id="PS50157">
    <property type="entry name" value="ZINC_FINGER_C2H2_2"/>
    <property type="match status" value="7"/>
</dbReference>
<evidence type="ECO:0000256" key="8">
    <source>
        <dbReference type="ARBA" id="ARBA00023125"/>
    </source>
</evidence>
<feature type="region of interest" description="Disordered" evidence="12">
    <location>
        <begin position="206"/>
        <end position="231"/>
    </location>
</feature>
<feature type="domain" description="C2H2-type" evidence="13">
    <location>
        <begin position="267"/>
        <end position="294"/>
    </location>
</feature>
<evidence type="ECO:0000259" key="13">
    <source>
        <dbReference type="PROSITE" id="PS50157"/>
    </source>
</evidence>
<dbReference type="FunFam" id="3.30.160.60:FF:002737">
    <property type="entry name" value="AGAP008430-PA"/>
    <property type="match status" value="1"/>
</dbReference>
<dbReference type="PANTHER" id="PTHR16515:SF49">
    <property type="entry name" value="GASTRULA ZINC FINGER PROTEIN XLCGF49.1-LIKE-RELATED"/>
    <property type="match status" value="1"/>
</dbReference>
<dbReference type="GO" id="GO:0005634">
    <property type="term" value="C:nucleus"/>
    <property type="evidence" value="ECO:0007669"/>
    <property type="project" value="UniProtKB-SubCell"/>
</dbReference>
<dbReference type="InterPro" id="IPR036236">
    <property type="entry name" value="Znf_C2H2_sf"/>
</dbReference>
<name>A0ABD0Y4P1_UMBPY</name>
<protein>
    <recommendedName>
        <fullName evidence="13">C2H2-type domain-containing protein</fullName>
    </recommendedName>
</protein>
<feature type="domain" description="C2H2-type" evidence="13">
    <location>
        <begin position="379"/>
        <end position="406"/>
    </location>
</feature>
<evidence type="ECO:0000256" key="3">
    <source>
        <dbReference type="ARBA" id="ARBA00022723"/>
    </source>
</evidence>
<evidence type="ECO:0000256" key="4">
    <source>
        <dbReference type="ARBA" id="ARBA00022737"/>
    </source>
</evidence>
<dbReference type="Gene3D" id="3.30.160.60">
    <property type="entry name" value="Classic Zinc Finger"/>
    <property type="match status" value="6"/>
</dbReference>
<dbReference type="FunFam" id="3.30.160.60:FF:001498">
    <property type="entry name" value="Zinc finger protein 404"/>
    <property type="match status" value="1"/>
</dbReference>
<keyword evidence="9" id="KW-0804">Transcription</keyword>
<feature type="domain" description="C2H2-type" evidence="13">
    <location>
        <begin position="296"/>
        <end position="324"/>
    </location>
</feature>
<evidence type="ECO:0000313" key="14">
    <source>
        <dbReference type="EMBL" id="KAL1023840.1"/>
    </source>
</evidence>
<proteinExistence type="inferred from homology"/>
<dbReference type="Proteomes" id="UP001557470">
    <property type="component" value="Unassembled WGS sequence"/>
</dbReference>
<dbReference type="SUPFAM" id="SSF57667">
    <property type="entry name" value="beta-beta-alpha zinc fingers"/>
    <property type="match status" value="4"/>
</dbReference>
<dbReference type="FunFam" id="3.30.160.60:FF:000328">
    <property type="entry name" value="Zinc finger protein 1079"/>
    <property type="match status" value="1"/>
</dbReference>
<feature type="region of interest" description="Disordered" evidence="12">
    <location>
        <begin position="136"/>
        <end position="165"/>
    </location>
</feature>
<feature type="compositionally biased region" description="Basic and acidic residues" evidence="12">
    <location>
        <begin position="136"/>
        <end position="157"/>
    </location>
</feature>
<keyword evidence="8" id="KW-0238">DNA-binding</keyword>
<evidence type="ECO:0000256" key="10">
    <source>
        <dbReference type="ARBA" id="ARBA00023242"/>
    </source>
</evidence>
<dbReference type="AlphaFoldDB" id="A0ABD0Y4P1"/>
<keyword evidence="6" id="KW-0862">Zinc</keyword>
<dbReference type="SMART" id="SM00355">
    <property type="entry name" value="ZnF_C2H2"/>
    <property type="match status" value="7"/>
</dbReference>
<comment type="similarity">
    <text evidence="2">Belongs to the krueppel C2H2-type zinc-finger protein family.</text>
</comment>
<dbReference type="EMBL" id="JAGEUA010000001">
    <property type="protein sequence ID" value="KAL1023840.1"/>
    <property type="molecule type" value="Genomic_DNA"/>
</dbReference>
<feature type="domain" description="C2H2-type" evidence="13">
    <location>
        <begin position="325"/>
        <end position="347"/>
    </location>
</feature>
<evidence type="ECO:0000256" key="1">
    <source>
        <dbReference type="ARBA" id="ARBA00004123"/>
    </source>
</evidence>
<dbReference type="PROSITE" id="PS00028">
    <property type="entry name" value="ZINC_FINGER_C2H2_1"/>
    <property type="match status" value="6"/>
</dbReference>
<dbReference type="Pfam" id="PF00096">
    <property type="entry name" value="zf-C2H2"/>
    <property type="match status" value="2"/>
</dbReference>
<dbReference type="PANTHER" id="PTHR16515">
    <property type="entry name" value="PR DOMAIN ZINC FINGER PROTEIN"/>
    <property type="match status" value="1"/>
</dbReference>
<dbReference type="GO" id="GO:0008270">
    <property type="term" value="F:zinc ion binding"/>
    <property type="evidence" value="ECO:0007669"/>
    <property type="project" value="UniProtKB-KW"/>
</dbReference>
<evidence type="ECO:0000256" key="9">
    <source>
        <dbReference type="ARBA" id="ARBA00023163"/>
    </source>
</evidence>
<keyword evidence="7" id="KW-0805">Transcription regulation</keyword>
<reference evidence="14 15" key="1">
    <citation type="submission" date="2024-06" db="EMBL/GenBank/DDBJ databases">
        <authorList>
            <person name="Pan Q."/>
            <person name="Wen M."/>
            <person name="Jouanno E."/>
            <person name="Zahm M."/>
            <person name="Klopp C."/>
            <person name="Cabau C."/>
            <person name="Louis A."/>
            <person name="Berthelot C."/>
            <person name="Parey E."/>
            <person name="Roest Crollius H."/>
            <person name="Montfort J."/>
            <person name="Robinson-Rechavi M."/>
            <person name="Bouchez O."/>
            <person name="Lampietro C."/>
            <person name="Lopez Roques C."/>
            <person name="Donnadieu C."/>
            <person name="Postlethwait J."/>
            <person name="Bobe J."/>
            <person name="Verreycken H."/>
            <person name="Guiguen Y."/>
        </authorList>
    </citation>
    <scope>NUCLEOTIDE SEQUENCE [LARGE SCALE GENOMIC DNA]</scope>
    <source>
        <strain evidence="14">Up_M1</strain>
        <tissue evidence="14">Testis</tissue>
    </source>
</reference>
<keyword evidence="15" id="KW-1185">Reference proteome</keyword>
<sequence length="429" mass="48672">MSVNGSFQVQLTCIMETLTTSAVAEITKLFDYSSSLLFSEIYRQREENEALRKELHRMETKERGKSSVDVLPEVQLSDDTQNDEAVSELWFPDKPLVCSEIYGADACIEMGETNALQCVTVKNESPEVKQVIFHHDHEGEDKSGKDEEASHPDEVHVRGQANGGRSLGDEIQVLKENQADAHSSTLEPQEEDTNLVFSDDLEMCVKSEPGSESESDMGRSTPSGEGNWTLDHHTRRDRHTCVYCKKCFKYRSQVIIHERVHTRERPFVCKQCGKGFSQINNLKKHQVCHNGRDRDHTCKECGKVFRHVQSLRNHMTSAHSFDADLDCGTCGKTFFAKNALDAHSNTHNRAFCCEVCGKAFSTKQILKSHQLTHTGERPYICDYCGKGFAYQCNLKTHKRVHTGEKPFGCERCGRYFSQKHVLEKHVCKA</sequence>
<feature type="domain" description="C2H2-type" evidence="13">
    <location>
        <begin position="239"/>
        <end position="266"/>
    </location>
</feature>
<evidence type="ECO:0000256" key="11">
    <source>
        <dbReference type="PROSITE-ProRule" id="PRU00042"/>
    </source>
</evidence>
<organism evidence="14 15">
    <name type="scientific">Umbra pygmaea</name>
    <name type="common">Eastern mudminnow</name>
    <dbReference type="NCBI Taxonomy" id="75934"/>
    <lineage>
        <taxon>Eukaryota</taxon>
        <taxon>Metazoa</taxon>
        <taxon>Chordata</taxon>
        <taxon>Craniata</taxon>
        <taxon>Vertebrata</taxon>
        <taxon>Euteleostomi</taxon>
        <taxon>Actinopterygii</taxon>
        <taxon>Neopterygii</taxon>
        <taxon>Teleostei</taxon>
        <taxon>Protacanthopterygii</taxon>
        <taxon>Esociformes</taxon>
        <taxon>Umbridae</taxon>
        <taxon>Umbra</taxon>
    </lineage>
</organism>
<evidence type="ECO:0000256" key="7">
    <source>
        <dbReference type="ARBA" id="ARBA00023015"/>
    </source>
</evidence>
<keyword evidence="3" id="KW-0479">Metal-binding</keyword>
<feature type="domain" description="C2H2-type" evidence="13">
    <location>
        <begin position="351"/>
        <end position="378"/>
    </location>
</feature>